<reference evidence="3" key="1">
    <citation type="submission" date="2014-07" db="EMBL/GenBank/DDBJ databases">
        <authorList>
            <person name="Martin A.A"/>
            <person name="De Silva N."/>
        </authorList>
    </citation>
    <scope>NUCLEOTIDE SEQUENCE</scope>
</reference>
<reference evidence="4" key="2">
    <citation type="submission" date="2015-08" db="UniProtKB">
        <authorList>
            <consortium name="WormBaseParasite"/>
        </authorList>
    </citation>
    <scope>IDENTIFICATION</scope>
</reference>
<evidence type="ECO:0000259" key="2">
    <source>
        <dbReference type="SMART" id="SM00198"/>
    </source>
</evidence>
<proteinExistence type="predicted"/>
<evidence type="ECO:0000256" key="1">
    <source>
        <dbReference type="SAM" id="MobiDB-lite"/>
    </source>
</evidence>
<dbReference type="InterPro" id="IPR001283">
    <property type="entry name" value="CRISP-related"/>
</dbReference>
<evidence type="ECO:0000313" key="4">
    <source>
        <dbReference type="WBParaSite" id="SVE_0672700.1"/>
    </source>
</evidence>
<feature type="region of interest" description="Disordered" evidence="1">
    <location>
        <begin position="141"/>
        <end position="201"/>
    </location>
</feature>
<dbReference type="AlphaFoldDB" id="A0A0K0FD09"/>
<dbReference type="PANTHER" id="PTHR10334">
    <property type="entry name" value="CYSTEINE-RICH SECRETORY PROTEIN-RELATED"/>
    <property type="match status" value="1"/>
</dbReference>
<sequence length="444" mass="51322">MIIKILFTINPPPLPVKTRNYANVENPPPLPLKRHSYVITNHNNIPKVHLQHRHSVVTYFVQGRQLFECDNRLFYNYEDASNYCQIANKYEASKLRKNSWQSRSPPWHRKSLSRSKSDLTDKINSNSRLSYVSMDGKNSFLEDRRNSKSRHSYVSMHGDNSLSGSRNSLSGINRSSSLKSLSEHKSLSKQRRNGVSVSNEDLSSIRNSISGSNSNLSPRRDSIFGSFDDLQQRKNSITGSITDLSRRKNSLSRSRESLNAGAIANEIRKEYLGKKTKKPWSHEIWLKVWKDCSFQCYSTNYFDVYKNKALLELNLYRIKHKANILQMNSRLAYLAQDLAEDYLVRRKLNTKKHDNYGILYSKVKVTLATTVLKTWYESKAKYNFLLNKPSSDAALSFAQLVWRSTTQIGIGVQLDDDEIIIVYVFYPKGNINGEYRKNVHKWIS</sequence>
<organism evidence="3 4">
    <name type="scientific">Strongyloides venezuelensis</name>
    <name type="common">Threadworm</name>
    <dbReference type="NCBI Taxonomy" id="75913"/>
    <lineage>
        <taxon>Eukaryota</taxon>
        <taxon>Metazoa</taxon>
        <taxon>Ecdysozoa</taxon>
        <taxon>Nematoda</taxon>
        <taxon>Chromadorea</taxon>
        <taxon>Rhabditida</taxon>
        <taxon>Tylenchina</taxon>
        <taxon>Panagrolaimomorpha</taxon>
        <taxon>Strongyloidoidea</taxon>
        <taxon>Strongyloididae</taxon>
        <taxon>Strongyloides</taxon>
    </lineage>
</organism>
<feature type="domain" description="SCP" evidence="2">
    <location>
        <begin position="304"/>
        <end position="433"/>
    </location>
</feature>
<name>A0A0K0FD09_STRVS</name>
<dbReference type="InterPro" id="IPR035940">
    <property type="entry name" value="CAP_sf"/>
</dbReference>
<keyword evidence="3" id="KW-1185">Reference proteome</keyword>
<dbReference type="SMART" id="SM00198">
    <property type="entry name" value="SCP"/>
    <property type="match status" value="1"/>
</dbReference>
<dbReference type="InterPro" id="IPR014044">
    <property type="entry name" value="CAP_dom"/>
</dbReference>
<accession>A0A0K0FD09</accession>
<protein>
    <submittedName>
        <fullName evidence="4">CAP domain-containing protein (inferred by orthology to a zebrafish protein)</fullName>
    </submittedName>
</protein>
<evidence type="ECO:0000313" key="3">
    <source>
        <dbReference type="Proteomes" id="UP000035680"/>
    </source>
</evidence>
<feature type="region of interest" description="Disordered" evidence="1">
    <location>
        <begin position="95"/>
        <end position="121"/>
    </location>
</feature>
<dbReference type="Proteomes" id="UP000035680">
    <property type="component" value="Unassembled WGS sequence"/>
</dbReference>
<dbReference type="Pfam" id="PF00188">
    <property type="entry name" value="CAP"/>
    <property type="match status" value="1"/>
</dbReference>
<dbReference type="WBParaSite" id="SVE_0672700.1">
    <property type="protein sequence ID" value="SVE_0672700.1"/>
    <property type="gene ID" value="SVE_0672700"/>
</dbReference>
<dbReference type="Gene3D" id="3.40.33.10">
    <property type="entry name" value="CAP"/>
    <property type="match status" value="1"/>
</dbReference>
<feature type="compositionally biased region" description="Low complexity" evidence="1">
    <location>
        <begin position="161"/>
        <end position="180"/>
    </location>
</feature>
<dbReference type="SUPFAM" id="SSF55797">
    <property type="entry name" value="PR-1-like"/>
    <property type="match status" value="1"/>
</dbReference>